<dbReference type="Proteomes" id="UP000785679">
    <property type="component" value="Unassembled WGS sequence"/>
</dbReference>
<accession>A0A8J8NWS3</accession>
<evidence type="ECO:0000313" key="2">
    <source>
        <dbReference type="Proteomes" id="UP000785679"/>
    </source>
</evidence>
<keyword evidence="2" id="KW-1185">Reference proteome</keyword>
<proteinExistence type="predicted"/>
<reference evidence="1" key="1">
    <citation type="submission" date="2019-06" db="EMBL/GenBank/DDBJ databases">
        <authorList>
            <person name="Zheng W."/>
        </authorList>
    </citation>
    <scope>NUCLEOTIDE SEQUENCE</scope>
    <source>
        <strain evidence="1">QDHG01</strain>
    </source>
</reference>
<protein>
    <submittedName>
        <fullName evidence="1">Uncharacterized protein</fullName>
    </submittedName>
</protein>
<dbReference type="AlphaFoldDB" id="A0A8J8NWS3"/>
<comment type="caution">
    <text evidence="1">The sequence shown here is derived from an EMBL/GenBank/DDBJ whole genome shotgun (WGS) entry which is preliminary data.</text>
</comment>
<dbReference type="EMBL" id="RRYP01003977">
    <property type="protein sequence ID" value="TNV83281.1"/>
    <property type="molecule type" value="Genomic_DNA"/>
</dbReference>
<sequence length="82" mass="9014">MQAHTVENQLQLISDYKFSLDIKTKVSNGSNQQIPQVQRGLGRGWHGSDSLLIPRVKAGACAISESNVQRHALCLCRVKNGL</sequence>
<organism evidence="1 2">
    <name type="scientific">Halteria grandinella</name>
    <dbReference type="NCBI Taxonomy" id="5974"/>
    <lineage>
        <taxon>Eukaryota</taxon>
        <taxon>Sar</taxon>
        <taxon>Alveolata</taxon>
        <taxon>Ciliophora</taxon>
        <taxon>Intramacronucleata</taxon>
        <taxon>Spirotrichea</taxon>
        <taxon>Stichotrichia</taxon>
        <taxon>Sporadotrichida</taxon>
        <taxon>Halteriidae</taxon>
        <taxon>Halteria</taxon>
    </lineage>
</organism>
<name>A0A8J8NWS3_HALGN</name>
<evidence type="ECO:0000313" key="1">
    <source>
        <dbReference type="EMBL" id="TNV83281.1"/>
    </source>
</evidence>
<gene>
    <name evidence="1" type="ORF">FGO68_gene6763</name>
</gene>